<protein>
    <submittedName>
        <fullName evidence="8">Thiolase family protein</fullName>
    </submittedName>
</protein>
<feature type="domain" description="Thiolase C-terminal" evidence="7">
    <location>
        <begin position="271"/>
        <end position="397"/>
    </location>
</feature>
<accession>A0A444JP61</accession>
<dbReference type="CDD" id="cd00751">
    <property type="entry name" value="thiolase"/>
    <property type="match status" value="1"/>
</dbReference>
<dbReference type="InterPro" id="IPR016039">
    <property type="entry name" value="Thiolase-like"/>
</dbReference>
<evidence type="ECO:0000256" key="5">
    <source>
        <dbReference type="RuleBase" id="RU003557"/>
    </source>
</evidence>
<dbReference type="InterPro" id="IPR020617">
    <property type="entry name" value="Thiolase_C"/>
</dbReference>
<reference evidence="8 9" key="1">
    <citation type="submission" date="2018-11" db="EMBL/GenBank/DDBJ databases">
        <title>Photobacterium sp. BEI247 sp. nov., a marine bacterium isolated from Yongle Blue Hole in the South China Sea.</title>
        <authorList>
            <person name="Wang X."/>
        </authorList>
    </citation>
    <scope>NUCLEOTIDE SEQUENCE [LARGE SCALE GENOMIC DNA]</scope>
    <source>
        <strain evidence="9">BEI247</strain>
    </source>
</reference>
<gene>
    <name evidence="8" type="ORF">EDI28_14195</name>
</gene>
<dbReference type="SUPFAM" id="SSF53901">
    <property type="entry name" value="Thiolase-like"/>
    <property type="match status" value="2"/>
</dbReference>
<evidence type="ECO:0000313" key="9">
    <source>
        <dbReference type="Proteomes" id="UP000287563"/>
    </source>
</evidence>
<evidence type="ECO:0000256" key="3">
    <source>
        <dbReference type="ARBA" id="ARBA00023315"/>
    </source>
</evidence>
<dbReference type="PIRSF" id="PIRSF000429">
    <property type="entry name" value="Ac-CoA_Ac_transf"/>
    <property type="match status" value="1"/>
</dbReference>
<dbReference type="PANTHER" id="PTHR18919:SF164">
    <property type="entry name" value="ACETYL-COA ACETYLTRANSFERASE"/>
    <property type="match status" value="1"/>
</dbReference>
<evidence type="ECO:0000259" key="7">
    <source>
        <dbReference type="Pfam" id="PF02803"/>
    </source>
</evidence>
<dbReference type="InterPro" id="IPR020616">
    <property type="entry name" value="Thiolase_N"/>
</dbReference>
<sequence>MDKNVWIVAARRTALGSFQGQFSTYSAPELGQCAIRGVLEDIDLAPSLIDEVFMGCVLSAGCGQAPARQAALGAGLPYSVGCTTVNKVCGSGMKSVMLASDLIRAGSVQAVIAGGMESMTNAPYLQKEARSGMRLGHRTVYDHMFLDGLQDAYEGHLMGVYAQQVADKLGFTREQMDQWAAMSVERAVDAQRRHAFDSEITPLKKECQQGVLLLSQDEHPGEINVDKIPALKPAFAKNGTITAANSSSISDGAAALLIMDGDLANQQGFMPLAIIKGHATHARDPAEFTIAPVSAIRQLLSDLEWSVEDVELWEINEAFAVVTQIAVQELGLDATRVNVHGGACALGHPIGASGARILVTLIHALKQRQKDITEAHSLKGVASLCIGGGEATAIAIEVPGFGSPV</sequence>
<dbReference type="Pfam" id="PF00108">
    <property type="entry name" value="Thiolase_N"/>
    <property type="match status" value="1"/>
</dbReference>
<feature type="domain" description="Thiolase N-terminal" evidence="6">
    <location>
        <begin position="5"/>
        <end position="260"/>
    </location>
</feature>
<evidence type="ECO:0000256" key="2">
    <source>
        <dbReference type="ARBA" id="ARBA00022679"/>
    </source>
</evidence>
<feature type="active site" description="Proton acceptor" evidence="4">
    <location>
        <position position="385"/>
    </location>
</feature>
<keyword evidence="9" id="KW-1185">Reference proteome</keyword>
<dbReference type="PROSITE" id="PS00099">
    <property type="entry name" value="THIOLASE_3"/>
    <property type="match status" value="1"/>
</dbReference>
<dbReference type="OrthoDB" id="8951704at2"/>
<keyword evidence="3 5" id="KW-0012">Acyltransferase</keyword>
<feature type="active site" description="Proton acceptor" evidence="4">
    <location>
        <position position="348"/>
    </location>
</feature>
<proteinExistence type="inferred from homology"/>
<comment type="caution">
    <text evidence="8">The sequence shown here is derived from an EMBL/GenBank/DDBJ whole genome shotgun (WGS) entry which is preliminary data.</text>
</comment>
<dbReference type="InterPro" id="IPR020610">
    <property type="entry name" value="Thiolase_AS"/>
</dbReference>
<evidence type="ECO:0000259" key="6">
    <source>
        <dbReference type="Pfam" id="PF00108"/>
    </source>
</evidence>
<dbReference type="InterPro" id="IPR020615">
    <property type="entry name" value="Thiolase_acyl_enz_int_AS"/>
</dbReference>
<dbReference type="Gene3D" id="3.40.47.10">
    <property type="match status" value="2"/>
</dbReference>
<dbReference type="AlphaFoldDB" id="A0A444JP61"/>
<name>A0A444JP61_9GAMM</name>
<dbReference type="PROSITE" id="PS00098">
    <property type="entry name" value="THIOLASE_1"/>
    <property type="match status" value="1"/>
</dbReference>
<dbReference type="EMBL" id="RJLM01000005">
    <property type="protein sequence ID" value="RWX54890.1"/>
    <property type="molecule type" value="Genomic_DNA"/>
</dbReference>
<dbReference type="InterPro" id="IPR002155">
    <property type="entry name" value="Thiolase"/>
</dbReference>
<dbReference type="NCBIfam" id="TIGR01930">
    <property type="entry name" value="AcCoA-C-Actrans"/>
    <property type="match status" value="1"/>
</dbReference>
<dbReference type="GO" id="GO:0003988">
    <property type="term" value="F:acetyl-CoA C-acyltransferase activity"/>
    <property type="evidence" value="ECO:0007669"/>
    <property type="project" value="UniProtKB-ARBA"/>
</dbReference>
<dbReference type="Proteomes" id="UP000287563">
    <property type="component" value="Unassembled WGS sequence"/>
</dbReference>
<dbReference type="PANTHER" id="PTHR18919">
    <property type="entry name" value="ACETYL-COA C-ACYLTRANSFERASE"/>
    <property type="match status" value="1"/>
</dbReference>
<dbReference type="RefSeq" id="WP_128784514.1">
    <property type="nucleotide sequence ID" value="NZ_RJLM01000005.1"/>
</dbReference>
<organism evidence="8 9">
    <name type="scientific">Photobacterium chitinilyticum</name>
    <dbReference type="NCBI Taxonomy" id="2485123"/>
    <lineage>
        <taxon>Bacteria</taxon>
        <taxon>Pseudomonadati</taxon>
        <taxon>Pseudomonadota</taxon>
        <taxon>Gammaproteobacteria</taxon>
        <taxon>Vibrionales</taxon>
        <taxon>Vibrionaceae</taxon>
        <taxon>Photobacterium</taxon>
    </lineage>
</organism>
<evidence type="ECO:0000313" key="8">
    <source>
        <dbReference type="EMBL" id="RWX54890.1"/>
    </source>
</evidence>
<dbReference type="Pfam" id="PF02803">
    <property type="entry name" value="Thiolase_C"/>
    <property type="match status" value="1"/>
</dbReference>
<evidence type="ECO:0000256" key="1">
    <source>
        <dbReference type="ARBA" id="ARBA00010982"/>
    </source>
</evidence>
<feature type="active site" description="Acyl-thioester intermediate" evidence="4">
    <location>
        <position position="89"/>
    </location>
</feature>
<comment type="similarity">
    <text evidence="1 5">Belongs to the thiolase-like superfamily. Thiolase family.</text>
</comment>
<keyword evidence="2 5" id="KW-0808">Transferase</keyword>
<evidence type="ECO:0000256" key="4">
    <source>
        <dbReference type="PIRSR" id="PIRSR000429-1"/>
    </source>
</evidence>